<evidence type="ECO:0000313" key="2">
    <source>
        <dbReference type="EMBL" id="MBB5039336.1"/>
    </source>
</evidence>
<protein>
    <submittedName>
        <fullName evidence="2">Protoporphyrinogen oxidase</fullName>
    </submittedName>
</protein>
<dbReference type="NCBIfam" id="NF005560">
    <property type="entry name" value="PRK07233.1"/>
    <property type="match status" value="1"/>
</dbReference>
<dbReference type="InterPro" id="IPR036188">
    <property type="entry name" value="FAD/NAD-bd_sf"/>
</dbReference>
<dbReference type="Pfam" id="PF01593">
    <property type="entry name" value="Amino_oxidase"/>
    <property type="match status" value="1"/>
</dbReference>
<dbReference type="SUPFAM" id="SSF51905">
    <property type="entry name" value="FAD/NAD(P)-binding domain"/>
    <property type="match status" value="1"/>
</dbReference>
<dbReference type="RefSeq" id="WP_184211016.1">
    <property type="nucleotide sequence ID" value="NZ_JACHIF010000008.1"/>
</dbReference>
<dbReference type="Gene3D" id="3.50.50.60">
    <property type="entry name" value="FAD/NAD(P)-binding domain"/>
    <property type="match status" value="1"/>
</dbReference>
<name>A0A7W8DRY5_9BACT</name>
<dbReference type="InterPro" id="IPR050464">
    <property type="entry name" value="Zeta_carotene_desat/Oxidored"/>
</dbReference>
<dbReference type="EMBL" id="JACHIF010000008">
    <property type="protein sequence ID" value="MBB5039336.1"/>
    <property type="molecule type" value="Genomic_DNA"/>
</dbReference>
<dbReference type="GO" id="GO:0016491">
    <property type="term" value="F:oxidoreductase activity"/>
    <property type="evidence" value="ECO:0007669"/>
    <property type="project" value="InterPro"/>
</dbReference>
<keyword evidence="3" id="KW-1185">Reference proteome</keyword>
<reference evidence="2 3" key="1">
    <citation type="submission" date="2020-08" db="EMBL/GenBank/DDBJ databases">
        <title>Genomic Encyclopedia of Type Strains, Phase IV (KMG-IV): sequencing the most valuable type-strain genomes for metagenomic binning, comparative biology and taxonomic classification.</title>
        <authorList>
            <person name="Goeker M."/>
        </authorList>
    </citation>
    <scope>NUCLEOTIDE SEQUENCE [LARGE SCALE GENOMIC DNA]</scope>
    <source>
        <strain evidence="2 3">DSM 12251</strain>
    </source>
</reference>
<dbReference type="PANTHER" id="PTHR42923">
    <property type="entry name" value="PROTOPORPHYRINOGEN OXIDASE"/>
    <property type="match status" value="1"/>
</dbReference>
<feature type="domain" description="Amine oxidase" evidence="1">
    <location>
        <begin position="18"/>
        <end position="370"/>
    </location>
</feature>
<comment type="caution">
    <text evidence="2">The sequence shown here is derived from an EMBL/GenBank/DDBJ whole genome shotgun (WGS) entry which is preliminary data.</text>
</comment>
<dbReference type="PANTHER" id="PTHR42923:SF46">
    <property type="entry name" value="AMINE OXIDASE"/>
    <property type="match status" value="1"/>
</dbReference>
<dbReference type="Proteomes" id="UP000534294">
    <property type="component" value="Unassembled WGS sequence"/>
</dbReference>
<dbReference type="InterPro" id="IPR002937">
    <property type="entry name" value="Amino_oxidase"/>
</dbReference>
<organism evidence="2 3">
    <name type="scientific">Prosthecobacter dejongeii</name>
    <dbReference type="NCBI Taxonomy" id="48465"/>
    <lineage>
        <taxon>Bacteria</taxon>
        <taxon>Pseudomonadati</taxon>
        <taxon>Verrucomicrobiota</taxon>
        <taxon>Verrucomicrobiia</taxon>
        <taxon>Verrucomicrobiales</taxon>
        <taxon>Verrucomicrobiaceae</taxon>
        <taxon>Prosthecobacter</taxon>
    </lineage>
</organism>
<evidence type="ECO:0000313" key="3">
    <source>
        <dbReference type="Proteomes" id="UP000534294"/>
    </source>
</evidence>
<gene>
    <name evidence="2" type="ORF">HNQ64_003608</name>
</gene>
<dbReference type="AlphaFoldDB" id="A0A7W8DRY5"/>
<proteinExistence type="predicted"/>
<evidence type="ECO:0000259" key="1">
    <source>
        <dbReference type="Pfam" id="PF01593"/>
    </source>
</evidence>
<accession>A0A7W8DRY5</accession>
<sequence length="438" mass="49469">MASATSLPRSVLILGAGISGLTCALRLAEQGHDVTVMEGSDQLGGLGTFFEHDGRTFEKFYHCMLPSDGPLLGVLEHLGLKEEIYWRPSSFAYAHAGRIYPLNTPVDLLRFSPLPFLDRIRVGITGAWGRVCSDKGLDDVTTSQWLQGLSGKRAFNTFWKPMLEAKFGDRYHDVPALWFWTRFNREKGESKGEVKGYIRGGYKRITETFATRLKDLGVSLRLNEKIESIDLDANGTPFVQTTRGQFQADELLITLPWPTLTKVATVGFKERASVPTWDIDFQGVINHVLFLKRPLTKHYWLATPEPTHPFDGVVETSTLTDEEDRGQGRHVVYLTKYVHRTDPRFTQPEEEIKQTWFKALQKLFPDLKSEDLEADYLFRAPFVEPIYTRGFSRKRPPEVLIPGLASLATTAQVYPVVTSWNGSVIQADKTVELLKNAS</sequence>